<evidence type="ECO:0000256" key="1">
    <source>
        <dbReference type="ARBA" id="ARBA00022679"/>
    </source>
</evidence>
<reference evidence="6" key="1">
    <citation type="submission" date="2021-02" db="EMBL/GenBank/DDBJ databases">
        <title>Leucobacter sp. CX169.</title>
        <authorList>
            <person name="Cheng Y."/>
        </authorList>
    </citation>
    <scope>NUCLEOTIDE SEQUENCE [LARGE SCALE GENOMIC DNA]</scope>
    <source>
        <strain evidence="6">JY899</strain>
    </source>
</reference>
<evidence type="ECO:0000256" key="2">
    <source>
        <dbReference type="ARBA" id="ARBA00023315"/>
    </source>
</evidence>
<protein>
    <submittedName>
        <fullName evidence="5">1-acyl-sn-glycerol-3-phosphate acyltransferase</fullName>
    </submittedName>
</protein>
<keyword evidence="1" id="KW-0808">Transferase</keyword>
<sequence length="249" mass="26720">MTTLHPLTQYTSRSHRIARRIIRRGIARPLISSIVSASVEGEELVEGLTGAFIVVGNHSSHLDAPMMFTLLPADITENLATGAAADYFYRRRFVSRLTALFFNTYPIERKGKIKKSSGRGLTSQEGPSPAAGMTGRLLKAGIPILIFPEGTRSRDGRMGEFKAGAAALSQKLGVPIVPIGLIGGHDAMPVGAFWPKPGRPRVKLVIGAPMQAESDETVEHYNARIKACVEAMRATGHPHSGEGVDLDAA</sequence>
<feature type="domain" description="Phospholipid/glycerol acyltransferase" evidence="4">
    <location>
        <begin position="52"/>
        <end position="184"/>
    </location>
</feature>
<dbReference type="EMBL" id="JAFFJS010000001">
    <property type="protein sequence ID" value="MBM9432441.1"/>
    <property type="molecule type" value="Genomic_DNA"/>
</dbReference>
<dbReference type="SMART" id="SM00563">
    <property type="entry name" value="PlsC"/>
    <property type="match status" value="1"/>
</dbReference>
<dbReference type="Proteomes" id="UP000705983">
    <property type="component" value="Unassembled WGS sequence"/>
</dbReference>
<name>A0ABS2TCS3_9ACTO</name>
<dbReference type="RefSeq" id="WP_187995989.1">
    <property type="nucleotide sequence ID" value="NZ_JACEXG010000001.1"/>
</dbReference>
<evidence type="ECO:0000313" key="5">
    <source>
        <dbReference type="EMBL" id="MBM9432441.1"/>
    </source>
</evidence>
<evidence type="ECO:0000256" key="3">
    <source>
        <dbReference type="SAM" id="MobiDB-lite"/>
    </source>
</evidence>
<dbReference type="Pfam" id="PF01553">
    <property type="entry name" value="Acyltransferase"/>
    <property type="match status" value="1"/>
</dbReference>
<evidence type="ECO:0000313" key="6">
    <source>
        <dbReference type="Proteomes" id="UP000705983"/>
    </source>
</evidence>
<dbReference type="CDD" id="cd07989">
    <property type="entry name" value="LPLAT_AGPAT-like"/>
    <property type="match status" value="1"/>
</dbReference>
<feature type="region of interest" description="Disordered" evidence="3">
    <location>
        <begin position="113"/>
        <end position="132"/>
    </location>
</feature>
<gene>
    <name evidence="5" type="ORF">JVW63_01780</name>
</gene>
<keyword evidence="2 5" id="KW-0012">Acyltransferase</keyword>
<evidence type="ECO:0000259" key="4">
    <source>
        <dbReference type="SMART" id="SM00563"/>
    </source>
</evidence>
<dbReference type="PANTHER" id="PTHR10434">
    <property type="entry name" value="1-ACYL-SN-GLYCEROL-3-PHOSPHATE ACYLTRANSFERASE"/>
    <property type="match status" value="1"/>
</dbReference>
<organism evidence="5 6">
    <name type="scientific">Flaviflexus equikiangi</name>
    <dbReference type="NCBI Taxonomy" id="2758573"/>
    <lineage>
        <taxon>Bacteria</taxon>
        <taxon>Bacillati</taxon>
        <taxon>Actinomycetota</taxon>
        <taxon>Actinomycetes</taxon>
        <taxon>Actinomycetales</taxon>
        <taxon>Actinomycetaceae</taxon>
        <taxon>Flaviflexus</taxon>
    </lineage>
</organism>
<dbReference type="SUPFAM" id="SSF69593">
    <property type="entry name" value="Glycerol-3-phosphate (1)-acyltransferase"/>
    <property type="match status" value="1"/>
</dbReference>
<keyword evidence="6" id="KW-1185">Reference proteome</keyword>
<comment type="caution">
    <text evidence="5">The sequence shown here is derived from an EMBL/GenBank/DDBJ whole genome shotgun (WGS) entry which is preliminary data.</text>
</comment>
<dbReference type="PANTHER" id="PTHR10434:SF11">
    <property type="entry name" value="1-ACYL-SN-GLYCEROL-3-PHOSPHATE ACYLTRANSFERASE"/>
    <property type="match status" value="1"/>
</dbReference>
<proteinExistence type="predicted"/>
<dbReference type="GO" id="GO:0016746">
    <property type="term" value="F:acyltransferase activity"/>
    <property type="evidence" value="ECO:0007669"/>
    <property type="project" value="UniProtKB-KW"/>
</dbReference>
<accession>A0ABS2TCS3</accession>
<dbReference type="InterPro" id="IPR002123">
    <property type="entry name" value="Plipid/glycerol_acylTrfase"/>
</dbReference>